<gene>
    <name evidence="4" type="ORF">HLH36_08280</name>
</gene>
<dbReference type="Pfam" id="PF04183">
    <property type="entry name" value="IucA_IucC"/>
    <property type="match status" value="1"/>
</dbReference>
<dbReference type="Proteomes" id="UP000559860">
    <property type="component" value="Unassembled WGS sequence"/>
</dbReference>
<dbReference type="PANTHER" id="PTHR34384">
    <property type="entry name" value="L-2,3-DIAMINOPROPANOATE--CITRATE LIGASE"/>
    <property type="match status" value="1"/>
</dbReference>
<dbReference type="EMBL" id="JABEQD010000004">
    <property type="protein sequence ID" value="MBB2168347.1"/>
    <property type="molecule type" value="Genomic_DNA"/>
</dbReference>
<proteinExistence type="inferred from homology"/>
<keyword evidence="5" id="KW-1185">Reference proteome</keyword>
<sequence>MKLDAVTQDRQSLLYMERYVGLGTKTYSPLAARTEAASAYQPESELASFDLVTVTVPREQVSVFQAAPAGHLAEQYLRPEGIRFAIHPATWAMEGIAHIEELRALPRGTPILAAPTASTRTVLAVGPEVAPHCLKLHYPVRISRFNRGLLRRNIQNSVAITAEMAQVQSERFAYLPDTLGFAFGTDEKAWGFLVREVIPRPLIADRSLIPCFALYGRDIHAPDDPPLLVQMIAQLRVDPAAFVINAIIIPIIAAWCWGARRGLLLESHAQNTLLEIDRDFRPTRIVHRDFDIWIDTETRRRADLGLPFPGVGLVPDAGQSMEQYYSIVYDRFIGHNFFDYLLDLLRRFYDVEEEAIRQRARAAFHQFFPEAQRFFPKDTVFYFSQDVPPGREFMIEDLRQMPEWR</sequence>
<evidence type="ECO:0000256" key="1">
    <source>
        <dbReference type="ARBA" id="ARBA00007832"/>
    </source>
</evidence>
<protein>
    <submittedName>
        <fullName evidence="4">Short-chain oxidoreductase</fullName>
    </submittedName>
</protein>
<feature type="domain" description="Aerobactin siderophore biosynthesis IucA/IucC-like C-terminal" evidence="3">
    <location>
        <begin position="246"/>
        <end position="371"/>
    </location>
</feature>
<dbReference type="RefSeq" id="WP_182985917.1">
    <property type="nucleotide sequence ID" value="NZ_JABEQD010000004.1"/>
</dbReference>
<evidence type="ECO:0000313" key="4">
    <source>
        <dbReference type="EMBL" id="MBB2168347.1"/>
    </source>
</evidence>
<feature type="domain" description="Aerobactin siderophore biosynthesis IucA/IucC N-terminal" evidence="2">
    <location>
        <begin position="35"/>
        <end position="215"/>
    </location>
</feature>
<dbReference type="InterPro" id="IPR022770">
    <property type="entry name" value="IucA/IucC-like_C"/>
</dbReference>
<dbReference type="InterPro" id="IPR007310">
    <property type="entry name" value="Aerobactin_biosyn_IucA/IucC_N"/>
</dbReference>
<reference evidence="4 5" key="1">
    <citation type="submission" date="2020-04" db="EMBL/GenBank/DDBJ databases">
        <title>Description of novel Gluconacetobacter.</title>
        <authorList>
            <person name="Sombolestani A."/>
        </authorList>
    </citation>
    <scope>NUCLEOTIDE SEQUENCE [LARGE SCALE GENOMIC DNA]</scope>
    <source>
        <strain evidence="4 5">LMG 27801</strain>
    </source>
</reference>
<dbReference type="AlphaFoldDB" id="A0A7W4IT83"/>
<name>A0A7W4IT83_9PROT</name>
<evidence type="ECO:0000313" key="5">
    <source>
        <dbReference type="Proteomes" id="UP000559860"/>
    </source>
</evidence>
<dbReference type="GO" id="GO:0019290">
    <property type="term" value="P:siderophore biosynthetic process"/>
    <property type="evidence" value="ECO:0007669"/>
    <property type="project" value="InterPro"/>
</dbReference>
<dbReference type="Pfam" id="PF06276">
    <property type="entry name" value="FhuF"/>
    <property type="match status" value="1"/>
</dbReference>
<evidence type="ECO:0000259" key="2">
    <source>
        <dbReference type="Pfam" id="PF04183"/>
    </source>
</evidence>
<organism evidence="4 5">
    <name type="scientific">Gluconacetobacter aggeris</name>
    <dbReference type="NCBI Taxonomy" id="1286186"/>
    <lineage>
        <taxon>Bacteria</taxon>
        <taxon>Pseudomonadati</taxon>
        <taxon>Pseudomonadota</taxon>
        <taxon>Alphaproteobacteria</taxon>
        <taxon>Acetobacterales</taxon>
        <taxon>Acetobacteraceae</taxon>
        <taxon>Gluconacetobacter</taxon>
    </lineage>
</organism>
<accession>A0A7W4IT83</accession>
<dbReference type="PANTHER" id="PTHR34384:SF5">
    <property type="entry name" value="L-2,3-DIAMINOPROPANOATE--CITRATE LIGASE"/>
    <property type="match status" value="1"/>
</dbReference>
<evidence type="ECO:0000259" key="3">
    <source>
        <dbReference type="Pfam" id="PF06276"/>
    </source>
</evidence>
<dbReference type="GO" id="GO:0016881">
    <property type="term" value="F:acid-amino acid ligase activity"/>
    <property type="evidence" value="ECO:0007669"/>
    <property type="project" value="UniProtKB-ARBA"/>
</dbReference>
<comment type="caution">
    <text evidence="4">The sequence shown here is derived from an EMBL/GenBank/DDBJ whole genome shotgun (WGS) entry which is preliminary data.</text>
</comment>
<comment type="similarity">
    <text evidence="1">Belongs to the IucA/IucC family.</text>
</comment>
<dbReference type="InterPro" id="IPR037455">
    <property type="entry name" value="LucA/IucC-like"/>
</dbReference>
<dbReference type="Gene3D" id="1.10.510.40">
    <property type="match status" value="1"/>
</dbReference>